<dbReference type="AlphaFoldDB" id="A0A540VPF7"/>
<accession>A0A540VPF7</accession>
<organism evidence="1 2">
    <name type="scientific">Spiribacter salinus</name>
    <dbReference type="NCBI Taxonomy" id="1335746"/>
    <lineage>
        <taxon>Bacteria</taxon>
        <taxon>Pseudomonadati</taxon>
        <taxon>Pseudomonadota</taxon>
        <taxon>Gammaproteobacteria</taxon>
        <taxon>Chromatiales</taxon>
        <taxon>Ectothiorhodospiraceae</taxon>
        <taxon>Spiribacter</taxon>
    </lineage>
</organism>
<sequence>MQPIDPALAEDFRDLARVALNGDPDETKAAMLRIGYFDPDTAPHHQTLIQSMFDVAMGPIRQDAPFDFGQSDLLERLRDMGLAIGSDRELSHVPPAATLFLHRKIGGMYLMAAKLGARVNLRDMVMKYTEN</sequence>
<evidence type="ECO:0000313" key="1">
    <source>
        <dbReference type="EMBL" id="TQE98630.1"/>
    </source>
</evidence>
<name>A0A540VPF7_9GAMM</name>
<protein>
    <submittedName>
        <fullName evidence="1">Uncharacterized protein</fullName>
    </submittedName>
</protein>
<evidence type="ECO:0000313" key="2">
    <source>
        <dbReference type="Proteomes" id="UP000315400"/>
    </source>
</evidence>
<dbReference type="PANTHER" id="PTHR43851:SF3">
    <property type="entry name" value="COENZYME Q8"/>
    <property type="match status" value="1"/>
</dbReference>
<dbReference type="InterPro" id="IPR051409">
    <property type="entry name" value="Atypical_kinase_ADCK"/>
</dbReference>
<dbReference type="EMBL" id="VIFK01000163">
    <property type="protein sequence ID" value="TQE98630.1"/>
    <property type="molecule type" value="Genomic_DNA"/>
</dbReference>
<proteinExistence type="predicted"/>
<gene>
    <name evidence="1" type="ORF">FKY71_12815</name>
</gene>
<comment type="caution">
    <text evidence="1">The sequence shown here is derived from an EMBL/GenBank/DDBJ whole genome shotgun (WGS) entry which is preliminary data.</text>
</comment>
<reference evidence="1 2" key="1">
    <citation type="submission" date="2019-06" db="EMBL/GenBank/DDBJ databases">
        <title>Metagenome assembled Genome of Spiribacter salinus SL48-SHIP from the microbial mat of Salt Lake 48 (Novosibirsk region, Russia).</title>
        <authorList>
            <person name="Shipova A."/>
            <person name="Rozanov A.S."/>
            <person name="Bryanskaya A.V."/>
            <person name="Peltek S.E."/>
        </authorList>
    </citation>
    <scope>NUCLEOTIDE SEQUENCE [LARGE SCALE GENOMIC DNA]</scope>
    <source>
        <strain evidence="1">SL48-SHIP-2</strain>
    </source>
</reference>
<dbReference type="Proteomes" id="UP000315400">
    <property type="component" value="Unassembled WGS sequence"/>
</dbReference>
<dbReference type="PANTHER" id="PTHR43851">
    <property type="match status" value="1"/>
</dbReference>